<evidence type="ECO:0000256" key="1">
    <source>
        <dbReference type="SAM" id="MobiDB-lite"/>
    </source>
</evidence>
<feature type="non-terminal residue" evidence="2">
    <location>
        <position position="1"/>
    </location>
</feature>
<feature type="compositionally biased region" description="Basic and acidic residues" evidence="1">
    <location>
        <begin position="1"/>
        <end position="18"/>
    </location>
</feature>
<dbReference type="EMBL" id="CADCVM010000484">
    <property type="protein sequence ID" value="CAA9531586.1"/>
    <property type="molecule type" value="Genomic_DNA"/>
</dbReference>
<dbReference type="AlphaFoldDB" id="A0A6J4TVK8"/>
<feature type="region of interest" description="Disordered" evidence="1">
    <location>
        <begin position="1"/>
        <end position="54"/>
    </location>
</feature>
<sequence length="54" mass="5838">GCRESSLRRGHADLDPDLHLALPQRPPEPGDLRGPLGPDHPQPGPDLGGRRPFL</sequence>
<gene>
    <name evidence="2" type="ORF">AVDCRST_MAG05-4474</name>
</gene>
<protein>
    <submittedName>
        <fullName evidence="2">Uncharacterized protein</fullName>
    </submittedName>
</protein>
<organism evidence="2">
    <name type="scientific">uncultured Rubrobacteraceae bacterium</name>
    <dbReference type="NCBI Taxonomy" id="349277"/>
    <lineage>
        <taxon>Bacteria</taxon>
        <taxon>Bacillati</taxon>
        <taxon>Actinomycetota</taxon>
        <taxon>Rubrobacteria</taxon>
        <taxon>Rubrobacterales</taxon>
        <taxon>Rubrobacteraceae</taxon>
        <taxon>environmental samples</taxon>
    </lineage>
</organism>
<proteinExistence type="predicted"/>
<feature type="non-terminal residue" evidence="2">
    <location>
        <position position="54"/>
    </location>
</feature>
<reference evidence="2" key="1">
    <citation type="submission" date="2020-02" db="EMBL/GenBank/DDBJ databases">
        <authorList>
            <person name="Meier V. D."/>
        </authorList>
    </citation>
    <scope>NUCLEOTIDE SEQUENCE</scope>
    <source>
        <strain evidence="2">AVDCRST_MAG05</strain>
    </source>
</reference>
<name>A0A6J4TVK8_9ACTN</name>
<accession>A0A6J4TVK8</accession>
<evidence type="ECO:0000313" key="2">
    <source>
        <dbReference type="EMBL" id="CAA9531586.1"/>
    </source>
</evidence>